<dbReference type="Pfam" id="PF13302">
    <property type="entry name" value="Acetyltransf_3"/>
    <property type="match status" value="1"/>
</dbReference>
<sequence>MRVVPLPPDTYHALAAGDLAAANRVAPVELTPYFVDPRWLPGWGRASARVRADPRATDWLAGAIAGPDGVVGRAGYHGPPDEQGVDEVTYEIEPVWRRRGFARAALAELVARAVREPDVRVVRAVIRPHNTVSQRLVATSGFLKVDGPQLPDGPWLVFERVVR</sequence>
<feature type="domain" description="N-acetyltransferase" evidence="1">
    <location>
        <begin position="9"/>
        <end position="163"/>
    </location>
</feature>
<protein>
    <submittedName>
        <fullName evidence="2">GCN5-like N-acetyltransferase</fullName>
    </submittedName>
</protein>
<dbReference type="HOGENOM" id="CLU_013985_28_3_11"/>
<dbReference type="PROSITE" id="PS51186">
    <property type="entry name" value="GNAT"/>
    <property type="match status" value="1"/>
</dbReference>
<evidence type="ECO:0000313" key="3">
    <source>
        <dbReference type="Proteomes" id="UP000062973"/>
    </source>
</evidence>
<dbReference type="SUPFAM" id="SSF55729">
    <property type="entry name" value="Acyl-CoA N-acyltransferases (Nat)"/>
    <property type="match status" value="1"/>
</dbReference>
<dbReference type="Gene3D" id="3.40.630.30">
    <property type="match status" value="1"/>
</dbReference>
<dbReference type="eggNOG" id="COG1670">
    <property type="taxonomic scope" value="Bacteria"/>
</dbReference>
<dbReference type="RefSeq" id="WP_017987404.1">
    <property type="nucleotide sequence ID" value="NZ_AQUL01000001.1"/>
</dbReference>
<dbReference type="InterPro" id="IPR000182">
    <property type="entry name" value="GNAT_dom"/>
</dbReference>
<keyword evidence="3" id="KW-1185">Reference proteome</keyword>
<evidence type="ECO:0000259" key="1">
    <source>
        <dbReference type="PROSITE" id="PS51186"/>
    </source>
</evidence>
<dbReference type="STRING" id="1068978.AMETH_1452"/>
<name>A0A076MLB9_AMYME</name>
<dbReference type="GO" id="GO:0016747">
    <property type="term" value="F:acyltransferase activity, transferring groups other than amino-acyl groups"/>
    <property type="evidence" value="ECO:0007669"/>
    <property type="project" value="InterPro"/>
</dbReference>
<gene>
    <name evidence="2" type="ORF">AMETH_1452</name>
</gene>
<accession>A0A076MLB9</accession>
<evidence type="ECO:0000313" key="2">
    <source>
        <dbReference type="EMBL" id="AIJ21544.1"/>
    </source>
</evidence>
<proteinExistence type="predicted"/>
<dbReference type="EMBL" id="CP009110">
    <property type="protein sequence ID" value="AIJ21544.1"/>
    <property type="molecule type" value="Genomic_DNA"/>
</dbReference>
<dbReference type="InterPro" id="IPR016181">
    <property type="entry name" value="Acyl_CoA_acyltransferase"/>
</dbReference>
<reference evidence="2 3" key="1">
    <citation type="submission" date="2014-07" db="EMBL/GenBank/DDBJ databases">
        <title>Whole Genome Sequence of the Amycolatopsis methanolica 239.</title>
        <authorList>
            <person name="Tang B."/>
        </authorList>
    </citation>
    <scope>NUCLEOTIDE SEQUENCE [LARGE SCALE GENOMIC DNA]</scope>
    <source>
        <strain evidence="2 3">239</strain>
    </source>
</reference>
<dbReference type="PATRIC" id="fig|1068978.7.peg.1530"/>
<dbReference type="Proteomes" id="UP000062973">
    <property type="component" value="Chromosome"/>
</dbReference>
<organism evidence="2 3">
    <name type="scientific">Amycolatopsis methanolica 239</name>
    <dbReference type="NCBI Taxonomy" id="1068978"/>
    <lineage>
        <taxon>Bacteria</taxon>
        <taxon>Bacillati</taxon>
        <taxon>Actinomycetota</taxon>
        <taxon>Actinomycetes</taxon>
        <taxon>Pseudonocardiales</taxon>
        <taxon>Pseudonocardiaceae</taxon>
        <taxon>Amycolatopsis</taxon>
        <taxon>Amycolatopsis methanolica group</taxon>
    </lineage>
</organism>
<dbReference type="KEGG" id="amq:AMETH_1452"/>
<keyword evidence="2" id="KW-0808">Transferase</keyword>
<dbReference type="AlphaFoldDB" id="A0A076MLB9"/>